<dbReference type="Gene3D" id="3.90.660.10">
    <property type="match status" value="1"/>
</dbReference>
<feature type="domain" description="Amine oxidase" evidence="1">
    <location>
        <begin position="94"/>
        <end position="318"/>
    </location>
</feature>
<dbReference type="PANTHER" id="PTHR16128">
    <property type="entry name" value="FAD/NAD(P)-BINDING OXIDOREDUCTASE FAMILY PROTEIN"/>
    <property type="match status" value="1"/>
</dbReference>
<dbReference type="EMBL" id="OCNH01000002">
    <property type="protein sequence ID" value="SOD88933.1"/>
    <property type="molecule type" value="Genomic_DNA"/>
</dbReference>
<dbReference type="SUPFAM" id="SSF51905">
    <property type="entry name" value="FAD/NAD(P)-binding domain"/>
    <property type="match status" value="1"/>
</dbReference>
<dbReference type="OrthoDB" id="56323at2"/>
<name>A0A286G0B0_9BACT</name>
<dbReference type="AlphaFoldDB" id="A0A286G0B0"/>
<dbReference type="GO" id="GO:0016491">
    <property type="term" value="F:oxidoreductase activity"/>
    <property type="evidence" value="ECO:0007669"/>
    <property type="project" value="InterPro"/>
</dbReference>
<dbReference type="InterPro" id="IPR036188">
    <property type="entry name" value="FAD/NAD-bd_sf"/>
</dbReference>
<dbReference type="Pfam" id="PF13450">
    <property type="entry name" value="NAD_binding_8"/>
    <property type="match status" value="1"/>
</dbReference>
<dbReference type="Pfam" id="PF01593">
    <property type="entry name" value="Amino_oxidase"/>
    <property type="match status" value="1"/>
</dbReference>
<dbReference type="InterPro" id="IPR002937">
    <property type="entry name" value="Amino_oxidase"/>
</dbReference>
<accession>A0A286G0B0</accession>
<organism evidence="2 3">
    <name type="scientific">Spirosoma fluviale</name>
    <dbReference type="NCBI Taxonomy" id="1597977"/>
    <lineage>
        <taxon>Bacteria</taxon>
        <taxon>Pseudomonadati</taxon>
        <taxon>Bacteroidota</taxon>
        <taxon>Cytophagia</taxon>
        <taxon>Cytophagales</taxon>
        <taxon>Cytophagaceae</taxon>
        <taxon>Spirosoma</taxon>
    </lineage>
</organism>
<evidence type="ECO:0000259" key="1">
    <source>
        <dbReference type="Pfam" id="PF01593"/>
    </source>
</evidence>
<protein>
    <recommendedName>
        <fullName evidence="1">Amine oxidase domain-containing protein</fullName>
    </recommendedName>
</protein>
<gene>
    <name evidence="2" type="ORF">SAMN06269250_2893</name>
</gene>
<dbReference type="Gene3D" id="3.50.50.60">
    <property type="entry name" value="FAD/NAD(P)-binding domain"/>
    <property type="match status" value="1"/>
</dbReference>
<dbReference type="Proteomes" id="UP000219452">
    <property type="component" value="Unassembled WGS sequence"/>
</dbReference>
<proteinExistence type="predicted"/>
<dbReference type="RefSeq" id="WP_097126500.1">
    <property type="nucleotide sequence ID" value="NZ_OCNH01000002.1"/>
</dbReference>
<sequence>MPSSLIIGAGMAGLTAARELRLQGWDVVVLDKGRGIGGRMATRRIEQARADHGAQYFSATTPEFQRVVQDLLTEKVITQWEPEADSPADHAIEKPHYVGVDGMNAVAKALAQDLIVHTTETVISFRVDGSQWLVETESGGHYRADALLITIPAPQALALVEKSGFPITTADKSALSTISYQPCIAVMVALNKPSRLPAPGAIRYETGDIAWVVDNGQKGISPAQPSVTIHASADFSQTHFDDDLNAIGRQLADQLANLIPSDSISTIQVHRWRYSLADQRHPAPFLAVEAPLPLLFGGDGFGDGNVEGAFTSGFQMAGRTTAL</sequence>
<evidence type="ECO:0000313" key="2">
    <source>
        <dbReference type="EMBL" id="SOD88933.1"/>
    </source>
</evidence>
<evidence type="ECO:0000313" key="3">
    <source>
        <dbReference type="Proteomes" id="UP000219452"/>
    </source>
</evidence>
<keyword evidence="3" id="KW-1185">Reference proteome</keyword>
<reference evidence="3" key="1">
    <citation type="submission" date="2017-09" db="EMBL/GenBank/DDBJ databases">
        <authorList>
            <person name="Varghese N."/>
            <person name="Submissions S."/>
        </authorList>
    </citation>
    <scope>NUCLEOTIDE SEQUENCE [LARGE SCALE GENOMIC DNA]</scope>
    <source>
        <strain evidence="3">DSM 29961</strain>
    </source>
</reference>
<dbReference type="PANTHER" id="PTHR16128:SF5">
    <property type="entry name" value="FAD_NAD(P)-BINDING OXIDOREDUCTASE FAMILY PROTEIN"/>
    <property type="match status" value="1"/>
</dbReference>